<dbReference type="EMBL" id="ANMU01000020">
    <property type="protein sequence ID" value="EMJ84424.1"/>
    <property type="molecule type" value="Genomic_DNA"/>
</dbReference>
<comment type="caution">
    <text evidence="1">The sequence shown here is derived from an EMBL/GenBank/DDBJ whole genome shotgun (WGS) entry which is preliminary data.</text>
</comment>
<sequence length="43" mass="5266">MPTKINHGNFLPDFHSTPLWDFDTNSIWEKEFSRRKDRKIWSS</sequence>
<protein>
    <submittedName>
        <fullName evidence="1">Uncharacterized protein</fullName>
    </submittedName>
</protein>
<proteinExistence type="predicted"/>
<evidence type="ECO:0000313" key="2">
    <source>
        <dbReference type="Proteomes" id="UP000011873"/>
    </source>
</evidence>
<dbReference type="AlphaFoldDB" id="M6BY04"/>
<gene>
    <name evidence="1" type="ORF">LEP1GSC016_3286</name>
</gene>
<name>M6BY04_LEPBO</name>
<evidence type="ECO:0000313" key="1">
    <source>
        <dbReference type="EMBL" id="EMJ84424.1"/>
    </source>
</evidence>
<accession>M6BY04</accession>
<dbReference type="Proteomes" id="UP000011873">
    <property type="component" value="Unassembled WGS sequence"/>
</dbReference>
<reference evidence="1 2" key="1">
    <citation type="submission" date="2013-01" db="EMBL/GenBank/DDBJ databases">
        <authorList>
            <person name="Harkins D.M."/>
            <person name="Durkin A.S."/>
            <person name="Brinkac L.M."/>
            <person name="Haft D.H."/>
            <person name="Selengut J.D."/>
            <person name="Sanka R."/>
            <person name="DePew J."/>
            <person name="Purushe J."/>
            <person name="Galloway R.L."/>
            <person name="Vinetz J.M."/>
            <person name="Sutton G.G."/>
            <person name="Nierman W.C."/>
            <person name="Fouts D.E."/>
        </authorList>
    </citation>
    <scope>NUCLEOTIDE SEQUENCE [LARGE SCALE GENOMIC DNA]</scope>
    <source>
        <strain evidence="1 2">Sponselee CDC</strain>
    </source>
</reference>
<organism evidence="1 2">
    <name type="scientific">Leptospira borgpetersenii serovar Hardjo-bovis str. Sponselee</name>
    <dbReference type="NCBI Taxonomy" id="1303729"/>
    <lineage>
        <taxon>Bacteria</taxon>
        <taxon>Pseudomonadati</taxon>
        <taxon>Spirochaetota</taxon>
        <taxon>Spirochaetia</taxon>
        <taxon>Leptospirales</taxon>
        <taxon>Leptospiraceae</taxon>
        <taxon>Leptospira</taxon>
    </lineage>
</organism>